<dbReference type="RefSeq" id="WP_041881327.1">
    <property type="nucleotide sequence ID" value="NZ_CP157278.1"/>
</dbReference>
<dbReference type="Gene3D" id="2.60.120.10">
    <property type="entry name" value="Jelly Rolls"/>
    <property type="match status" value="2"/>
</dbReference>
<proteinExistence type="inferred from homology"/>
<feature type="binding site" evidence="2">
    <location>
        <position position="103"/>
    </location>
    <ligand>
        <name>Fe cation</name>
        <dbReference type="ChEBI" id="CHEBI:24875"/>
    </ligand>
</feature>
<dbReference type="PIRSF" id="PIRSF006232">
    <property type="entry name" value="Pirin"/>
    <property type="match status" value="1"/>
</dbReference>
<dbReference type="InterPro" id="IPR008778">
    <property type="entry name" value="Pirin_C_dom"/>
</dbReference>
<reference evidence="6 7" key="1">
    <citation type="submission" date="2015-01" db="EMBL/GenBank/DDBJ databases">
        <title>Draft genome sequence of Pedobacter sp. NL19 isolated from sludge of an effluent treatment pond in an abandoned uranium mine.</title>
        <authorList>
            <person name="Santos T."/>
            <person name="Caetano T."/>
            <person name="Covas C."/>
            <person name="Cruz A."/>
            <person name="Mendo S."/>
        </authorList>
    </citation>
    <scope>NUCLEOTIDE SEQUENCE [LARGE SCALE GENOMIC DNA]</scope>
    <source>
        <strain evidence="6 7">NL19</strain>
    </source>
</reference>
<dbReference type="InterPro" id="IPR003829">
    <property type="entry name" value="Pirin_N_dom"/>
</dbReference>
<keyword evidence="7" id="KW-1185">Reference proteome</keyword>
<dbReference type="InterPro" id="IPR011051">
    <property type="entry name" value="RmlC_Cupin_sf"/>
</dbReference>
<dbReference type="Pfam" id="PF05726">
    <property type="entry name" value="Pirin_C"/>
    <property type="match status" value="1"/>
</dbReference>
<evidence type="ECO:0000259" key="5">
    <source>
        <dbReference type="Pfam" id="PF05726"/>
    </source>
</evidence>
<name>A0A0D0F6Q8_9SPHI</name>
<comment type="similarity">
    <text evidence="1 3">Belongs to the pirin family.</text>
</comment>
<evidence type="ECO:0000256" key="3">
    <source>
        <dbReference type="RuleBase" id="RU003457"/>
    </source>
</evidence>
<dbReference type="Pfam" id="PF02678">
    <property type="entry name" value="Pirin"/>
    <property type="match status" value="1"/>
</dbReference>
<comment type="caution">
    <text evidence="6">The sequence shown here is derived from an EMBL/GenBank/DDBJ whole genome shotgun (WGS) entry which is preliminary data.</text>
</comment>
<feature type="binding site" evidence="2">
    <location>
        <position position="59"/>
    </location>
    <ligand>
        <name>Fe cation</name>
        <dbReference type="ChEBI" id="CHEBI:24875"/>
    </ligand>
</feature>
<protein>
    <submittedName>
        <fullName evidence="6">Pirin</fullName>
    </submittedName>
</protein>
<dbReference type="GO" id="GO:0046872">
    <property type="term" value="F:metal ion binding"/>
    <property type="evidence" value="ECO:0007669"/>
    <property type="project" value="UniProtKB-KW"/>
</dbReference>
<evidence type="ECO:0000256" key="1">
    <source>
        <dbReference type="ARBA" id="ARBA00008416"/>
    </source>
</evidence>
<accession>A0A0D0F6Q8</accession>
<feature type="binding site" evidence="2">
    <location>
        <position position="61"/>
    </location>
    <ligand>
        <name>Fe cation</name>
        <dbReference type="ChEBI" id="CHEBI:24875"/>
    </ligand>
</feature>
<dbReference type="CDD" id="cd02247">
    <property type="entry name" value="cupin_pirin_C"/>
    <property type="match status" value="1"/>
</dbReference>
<evidence type="ECO:0000313" key="7">
    <source>
        <dbReference type="Proteomes" id="UP000032049"/>
    </source>
</evidence>
<feature type="domain" description="Pirin N-terminal" evidence="4">
    <location>
        <begin position="48"/>
        <end position="120"/>
    </location>
</feature>
<dbReference type="InterPro" id="IPR012093">
    <property type="entry name" value="Pirin"/>
</dbReference>
<evidence type="ECO:0000313" key="6">
    <source>
        <dbReference type="EMBL" id="KIO77283.1"/>
    </source>
</evidence>
<dbReference type="InterPro" id="IPR014710">
    <property type="entry name" value="RmlC-like_jellyroll"/>
</dbReference>
<evidence type="ECO:0000259" key="4">
    <source>
        <dbReference type="Pfam" id="PF02678"/>
    </source>
</evidence>
<dbReference type="CDD" id="cd02909">
    <property type="entry name" value="cupin_pirin_N"/>
    <property type="match status" value="1"/>
</dbReference>
<organism evidence="6 7">
    <name type="scientific">Pedobacter lusitanus</name>
    <dbReference type="NCBI Taxonomy" id="1503925"/>
    <lineage>
        <taxon>Bacteria</taxon>
        <taxon>Pseudomonadati</taxon>
        <taxon>Bacteroidota</taxon>
        <taxon>Sphingobacteriia</taxon>
        <taxon>Sphingobacteriales</taxon>
        <taxon>Sphingobacteriaceae</taxon>
        <taxon>Pedobacter</taxon>
    </lineage>
</organism>
<dbReference type="OrthoDB" id="321327at2"/>
<comment type="cofactor">
    <cofactor evidence="2">
        <name>Fe cation</name>
        <dbReference type="ChEBI" id="CHEBI:24875"/>
    </cofactor>
    <text evidence="2">Binds 1 Fe cation per subunit.</text>
</comment>
<gene>
    <name evidence="6" type="ORF">TH53_10080</name>
</gene>
<dbReference type="AlphaFoldDB" id="A0A0D0F6Q8"/>
<dbReference type="STRING" id="1503925.TH53_10080"/>
<dbReference type="SUPFAM" id="SSF51182">
    <property type="entry name" value="RmlC-like cupins"/>
    <property type="match status" value="1"/>
</dbReference>
<dbReference type="PANTHER" id="PTHR13903">
    <property type="entry name" value="PIRIN-RELATED"/>
    <property type="match status" value="1"/>
</dbReference>
<dbReference type="PANTHER" id="PTHR13903:SF8">
    <property type="entry name" value="PIRIN"/>
    <property type="match status" value="1"/>
</dbReference>
<dbReference type="Proteomes" id="UP000032049">
    <property type="component" value="Unassembled WGS sequence"/>
</dbReference>
<evidence type="ECO:0000256" key="2">
    <source>
        <dbReference type="PIRSR" id="PIRSR006232-1"/>
    </source>
</evidence>
<feature type="binding site" evidence="2">
    <location>
        <position position="105"/>
    </location>
    <ligand>
        <name>Fe cation</name>
        <dbReference type="ChEBI" id="CHEBI:24875"/>
    </ligand>
</feature>
<feature type="domain" description="Pirin C-terminal" evidence="5">
    <location>
        <begin position="174"/>
        <end position="280"/>
    </location>
</feature>
<keyword evidence="2" id="KW-0479">Metal-binding</keyword>
<sequence>MENQKIAQRAIKRTWKIELNKHSDIHTAGLVLPPGNWEEFDPFLLMAEDIFQQKAFDNHPHRGMETVTYIIDGEMHHTDDKGGKGTIKKGDVQWMTAGKGINHLEEPPVNTTVHSLQLWVNLPRAEKMATPRYQDIIGAEAPVRREEGVSYRVFSGSSGNVVSPTKNHALVTMAEIEIEAGATAVQDLPADYNGFIVVLEGSGVFGSHYTEAQKGQVLLLDNVLGEAAESEIRIKAKEQMKVLFFAGRPLREPVVAKGPFVMNTEEEIKQAYADYRAGKF</sequence>
<dbReference type="EMBL" id="JXRA01000040">
    <property type="protein sequence ID" value="KIO77283.1"/>
    <property type="molecule type" value="Genomic_DNA"/>
</dbReference>
<keyword evidence="2" id="KW-0408">Iron</keyword>